<name>A0A835HTY2_9MAGN</name>
<keyword evidence="2" id="KW-1185">Reference proteome</keyword>
<evidence type="ECO:0000313" key="2">
    <source>
        <dbReference type="Proteomes" id="UP000631114"/>
    </source>
</evidence>
<dbReference type="Proteomes" id="UP000631114">
    <property type="component" value="Unassembled WGS sequence"/>
</dbReference>
<proteinExistence type="predicted"/>
<accession>A0A835HTY2</accession>
<gene>
    <name evidence="1" type="ORF">IFM89_004969</name>
</gene>
<comment type="caution">
    <text evidence="1">The sequence shown here is derived from an EMBL/GenBank/DDBJ whole genome shotgun (WGS) entry which is preliminary data.</text>
</comment>
<sequence length="92" mass="10017">MCGSQTGYEETKVGSKACLPNGAREIVQGLESIVYKQKVGGGGDDLGKERMMEDWVKQFEELAGSQILYRPGATTTFGLVPFHQPLHTCPRG</sequence>
<dbReference type="AlphaFoldDB" id="A0A835HTY2"/>
<reference evidence="1 2" key="1">
    <citation type="submission" date="2020-10" db="EMBL/GenBank/DDBJ databases">
        <title>The Coptis chinensis genome and diversification of protoberbering-type alkaloids.</title>
        <authorList>
            <person name="Wang B."/>
            <person name="Shu S."/>
            <person name="Song C."/>
            <person name="Liu Y."/>
        </authorList>
    </citation>
    <scope>NUCLEOTIDE SEQUENCE [LARGE SCALE GENOMIC DNA]</scope>
    <source>
        <strain evidence="1">HL-2020</strain>
        <tissue evidence="1">Leaf</tissue>
    </source>
</reference>
<dbReference type="EMBL" id="JADFTS010000005">
    <property type="protein sequence ID" value="KAF9604263.1"/>
    <property type="molecule type" value="Genomic_DNA"/>
</dbReference>
<organism evidence="1 2">
    <name type="scientific">Coptis chinensis</name>
    <dbReference type="NCBI Taxonomy" id="261450"/>
    <lineage>
        <taxon>Eukaryota</taxon>
        <taxon>Viridiplantae</taxon>
        <taxon>Streptophyta</taxon>
        <taxon>Embryophyta</taxon>
        <taxon>Tracheophyta</taxon>
        <taxon>Spermatophyta</taxon>
        <taxon>Magnoliopsida</taxon>
        <taxon>Ranunculales</taxon>
        <taxon>Ranunculaceae</taxon>
        <taxon>Coptidoideae</taxon>
        <taxon>Coptis</taxon>
    </lineage>
</organism>
<dbReference type="OrthoDB" id="21292at2759"/>
<evidence type="ECO:0000313" key="1">
    <source>
        <dbReference type="EMBL" id="KAF9604263.1"/>
    </source>
</evidence>
<protein>
    <submittedName>
        <fullName evidence="1">Uncharacterized protein</fullName>
    </submittedName>
</protein>